<proteinExistence type="predicted"/>
<reference evidence="5" key="2">
    <citation type="submission" date="2025-09" db="UniProtKB">
        <authorList>
            <consortium name="Ensembl"/>
        </authorList>
    </citation>
    <scope>IDENTIFICATION</scope>
</reference>
<dbReference type="GeneTree" id="ENSGT00940000154481"/>
<comment type="subcellular location">
    <subcellularLocation>
        <location evidence="1">Endomembrane system</location>
    </subcellularLocation>
</comment>
<evidence type="ECO:0000313" key="5">
    <source>
        <dbReference type="Ensembl" id="ENSOMEP00000008856.1"/>
    </source>
</evidence>
<keyword evidence="6" id="KW-1185">Reference proteome</keyword>
<dbReference type="STRING" id="30732.ENSOMEP00000008856"/>
<dbReference type="PaxDb" id="30732-ENSOMEP00000008856"/>
<evidence type="ECO:0000256" key="4">
    <source>
        <dbReference type="ARBA" id="ARBA00023136"/>
    </source>
</evidence>
<evidence type="ECO:0000256" key="2">
    <source>
        <dbReference type="ARBA" id="ARBA00022553"/>
    </source>
</evidence>
<keyword evidence="3" id="KW-0677">Repeat</keyword>
<dbReference type="OMA" id="LWIQNEY"/>
<dbReference type="PANTHER" id="PTHR14514:SF3">
    <property type="entry name" value="NESPRIN-1"/>
    <property type="match status" value="1"/>
</dbReference>
<sequence length="75" mass="8699">TVFSHKLRETLVAVQQLDKNMSSLRSWLSHIEAELSRPIVYEACDYQEIARKLNQQQNRGDLEVVAEVFGRLLQV</sequence>
<dbReference type="AlphaFoldDB" id="A0A3B3BT34"/>
<reference evidence="5" key="1">
    <citation type="submission" date="2025-08" db="UniProtKB">
        <authorList>
            <consortium name="Ensembl"/>
        </authorList>
    </citation>
    <scope>IDENTIFICATION</scope>
</reference>
<name>A0A3B3BT34_ORYME</name>
<dbReference type="Proteomes" id="UP000261560">
    <property type="component" value="Unplaced"/>
</dbReference>
<dbReference type="Ensembl" id="ENSOMET00000001754.1">
    <property type="protein sequence ID" value="ENSOMEP00000008856.1"/>
    <property type="gene ID" value="ENSOMEG00000010036.1"/>
</dbReference>
<protein>
    <submittedName>
        <fullName evidence="5">Uncharacterized protein</fullName>
    </submittedName>
</protein>
<keyword evidence="4" id="KW-0472">Membrane</keyword>
<evidence type="ECO:0000313" key="6">
    <source>
        <dbReference type="Proteomes" id="UP000261560"/>
    </source>
</evidence>
<organism evidence="5 6">
    <name type="scientific">Oryzias melastigma</name>
    <name type="common">Marine medaka</name>
    <dbReference type="NCBI Taxonomy" id="30732"/>
    <lineage>
        <taxon>Eukaryota</taxon>
        <taxon>Metazoa</taxon>
        <taxon>Chordata</taxon>
        <taxon>Craniata</taxon>
        <taxon>Vertebrata</taxon>
        <taxon>Euteleostomi</taxon>
        <taxon>Actinopterygii</taxon>
        <taxon>Neopterygii</taxon>
        <taxon>Teleostei</taxon>
        <taxon>Neoteleostei</taxon>
        <taxon>Acanthomorphata</taxon>
        <taxon>Ovalentaria</taxon>
        <taxon>Atherinomorphae</taxon>
        <taxon>Beloniformes</taxon>
        <taxon>Adrianichthyidae</taxon>
        <taxon>Oryziinae</taxon>
        <taxon>Oryzias</taxon>
    </lineage>
</organism>
<evidence type="ECO:0000256" key="3">
    <source>
        <dbReference type="ARBA" id="ARBA00022737"/>
    </source>
</evidence>
<dbReference type="PANTHER" id="PTHR14514">
    <property type="entry name" value="PKA ANCHORING PROTEIN"/>
    <property type="match status" value="1"/>
</dbReference>
<accession>A0A3B3BT34</accession>
<keyword evidence="2" id="KW-0597">Phosphoprotein</keyword>
<evidence type="ECO:0000256" key="1">
    <source>
        <dbReference type="ARBA" id="ARBA00004308"/>
    </source>
</evidence>